<reference evidence="6 7" key="1">
    <citation type="submission" date="2020-08" db="EMBL/GenBank/DDBJ databases">
        <title>Genomic Encyclopedia of Type Strains, Phase IV (KMG-V): Genome sequencing to study the core and pangenomes of soil and plant-associated prokaryotes.</title>
        <authorList>
            <person name="Whitman W."/>
        </authorList>
    </citation>
    <scope>NUCLEOTIDE SEQUENCE [LARGE SCALE GENOMIC DNA]</scope>
    <source>
        <strain evidence="6 7">MP7CTX6</strain>
    </source>
</reference>
<dbReference type="InterPro" id="IPR016039">
    <property type="entry name" value="Thiolase-like"/>
</dbReference>
<dbReference type="GO" id="GO:0005737">
    <property type="term" value="C:cytoplasm"/>
    <property type="evidence" value="ECO:0007669"/>
    <property type="project" value="TreeGrafter"/>
</dbReference>
<dbReference type="SUPFAM" id="SSF51735">
    <property type="entry name" value="NAD(P)-binding Rossmann-fold domains"/>
    <property type="match status" value="1"/>
</dbReference>
<dbReference type="SUPFAM" id="SSF53901">
    <property type="entry name" value="Thiolase-like"/>
    <property type="match status" value="1"/>
</dbReference>
<dbReference type="InterPro" id="IPR013120">
    <property type="entry name" value="FAR_NAD-bd"/>
</dbReference>
<dbReference type="GO" id="GO:0006633">
    <property type="term" value="P:fatty acid biosynthetic process"/>
    <property type="evidence" value="ECO:0007669"/>
    <property type="project" value="TreeGrafter"/>
</dbReference>
<dbReference type="PANTHER" id="PTHR43775:SF37">
    <property type="entry name" value="SI:DKEY-61P9.11"/>
    <property type="match status" value="1"/>
</dbReference>
<evidence type="ECO:0000313" key="7">
    <source>
        <dbReference type="Proteomes" id="UP000537718"/>
    </source>
</evidence>
<dbReference type="Pfam" id="PF07993">
    <property type="entry name" value="NAD_binding_4"/>
    <property type="match status" value="1"/>
</dbReference>
<sequence length="1237" mass="138720">MKKEIAIIGVSMQVANAGNLEEFWRLIEKGSTCFNELSAQRKKDLFDRFGEGEIAVGSYIDRIDLFDNDFFNIPLAEAERMDPEQRLMLECALKAVHNSGYQVKELKGQRIGVFHTFGESMYKNFFDDDTNLSLTSHLPGMVGTRVANFMDWRGPVMGIDTTCSSALTALYTACMSIAAGDCRMALVGGVELGVKYKEMNKHLPIMSKSQRCVPFDKDADGTLDGEGAFCILIKDAEAAIRDGDPIHAIIKGGAINHGGALIQNISAPSPVSQSEVIRLAWENTQTDPKHIRFIEAHGTGTILGDPIEFMGVTSAFEGALKNEETSCAMSSVKGQLGHLGSMAGLAGLVRLVLALKKKQLLPQLGFKEANEHIDEKNSSVRIQREMEFWKSEGKVRTGGVSSYGMTGTNVHLILEEYESRVLAPLTDRTFLLKTGGRTIAKAEQIRTYIQQYIQAHPDADLAGLCNSVNKILDDSEYHQVLLFKNKKELVEVLAKPSFISRTKKSKDQQVFLLIPEILKKEQLTSLLAQSEKLSMAYALRENELVKQNIILPESGKTFLLHYCAAELLIDMGISPDKIIGGQSGKLMSSLLSGMLTWKEALSQLGDYSQEVFNNEGFMQFLNSLDPVVDYLLTVMGAGGEMLVVLKRWLHENNKSNIRVIIPNDQYDICLQIVRDYYNLGNVVNFNYLMNRSSFLHDLHLPILEPKRFWPAVKPAFSAAVKKEPSSVVIAAVAGGQLNKEEILTRINAIWCEKLKLSFVNNDHDFFDLGGSSLLGLDVLQLIEKRLEISLEYADIFDYSTVNAQAELILEKLAIVTDVLSENEKKATIDPDRIKKREMDYADLLYQIGSHKDNKRFSPERILLTGGTGFLGVYLIKDLLLKTNADIICLIRAETDHMASERLIFTFNSYFPDYIFNTGRLIGIKGDVTASDLGLSKESGNLLHGIDSVYHLAANVRHFGKQETVNKINFEGTVNILEWSKKAGVSYFNHFSTSAVASGSVPQTKTVSFYETDLDLGQNYGREVYPLSKFKAEQYVISHRANLNVNVFRIGNIGGDSATGLFQQNIEENNFYQRLKTLSGLGYYCDEILQHSFETTPVDRVAEIVTELSLHENELLNTFHIMEQDPLRLNHILPEFEKLNITLEKVDYKDFMEHINQLGTRSDLASENTFLGVSKFNKEVDQTEFEFMQEATRMYLDRIGVNYAYDKGKYAGTILRYCIHIGFIKQGIKEKDNFIINN</sequence>
<dbReference type="InterPro" id="IPR009081">
    <property type="entry name" value="PP-bd_ACP"/>
</dbReference>
<evidence type="ECO:0000256" key="3">
    <source>
        <dbReference type="ARBA" id="ARBA00022679"/>
    </source>
</evidence>
<evidence type="ECO:0000259" key="5">
    <source>
        <dbReference type="PROSITE" id="PS52004"/>
    </source>
</evidence>
<evidence type="ECO:0000259" key="4">
    <source>
        <dbReference type="PROSITE" id="PS50075"/>
    </source>
</evidence>
<dbReference type="Gene3D" id="1.10.1240.100">
    <property type="match status" value="1"/>
</dbReference>
<accession>A0A7W8YRE3</accession>
<dbReference type="InterPro" id="IPR036736">
    <property type="entry name" value="ACP-like_sf"/>
</dbReference>
<dbReference type="Gene3D" id="3.40.47.10">
    <property type="match status" value="1"/>
</dbReference>
<dbReference type="InterPro" id="IPR006162">
    <property type="entry name" value="Ppantetheine_attach_site"/>
</dbReference>
<feature type="domain" description="Ketosynthase family 3 (KS3)" evidence="5">
    <location>
        <begin position="2"/>
        <end position="416"/>
    </location>
</feature>
<dbReference type="GO" id="GO:0005886">
    <property type="term" value="C:plasma membrane"/>
    <property type="evidence" value="ECO:0007669"/>
    <property type="project" value="TreeGrafter"/>
</dbReference>
<evidence type="ECO:0000256" key="2">
    <source>
        <dbReference type="ARBA" id="ARBA00022553"/>
    </source>
</evidence>
<dbReference type="InterPro" id="IPR020841">
    <property type="entry name" value="PKS_Beta-ketoAc_synthase_dom"/>
</dbReference>
<dbReference type="Gene3D" id="3.40.50.720">
    <property type="entry name" value="NAD(P)-binding Rossmann-like Domain"/>
    <property type="match status" value="1"/>
</dbReference>
<dbReference type="CDD" id="cd00833">
    <property type="entry name" value="PKS"/>
    <property type="match status" value="1"/>
</dbReference>
<dbReference type="SMART" id="SM00825">
    <property type="entry name" value="PKS_KS"/>
    <property type="match status" value="1"/>
</dbReference>
<dbReference type="Pfam" id="PF00550">
    <property type="entry name" value="PP-binding"/>
    <property type="match status" value="1"/>
</dbReference>
<organism evidence="6 7">
    <name type="scientific">Pedobacter cryoconitis</name>
    <dbReference type="NCBI Taxonomy" id="188932"/>
    <lineage>
        <taxon>Bacteria</taxon>
        <taxon>Pseudomonadati</taxon>
        <taxon>Bacteroidota</taxon>
        <taxon>Sphingobacteriia</taxon>
        <taxon>Sphingobacteriales</taxon>
        <taxon>Sphingobacteriaceae</taxon>
        <taxon>Pedobacter</taxon>
    </lineage>
</organism>
<keyword evidence="3" id="KW-0808">Transferase</keyword>
<dbReference type="Pfam" id="PF02801">
    <property type="entry name" value="Ketoacyl-synt_C"/>
    <property type="match status" value="1"/>
</dbReference>
<dbReference type="PANTHER" id="PTHR43775">
    <property type="entry name" value="FATTY ACID SYNTHASE"/>
    <property type="match status" value="1"/>
</dbReference>
<dbReference type="PROSITE" id="PS50075">
    <property type="entry name" value="CARRIER"/>
    <property type="match status" value="1"/>
</dbReference>
<dbReference type="InterPro" id="IPR036291">
    <property type="entry name" value="NAD(P)-bd_dom_sf"/>
</dbReference>
<dbReference type="InterPro" id="IPR014030">
    <property type="entry name" value="Ketoacyl_synth_N"/>
</dbReference>
<dbReference type="SUPFAM" id="SSF47336">
    <property type="entry name" value="ACP-like"/>
    <property type="match status" value="1"/>
</dbReference>
<keyword evidence="1" id="KW-0596">Phosphopantetheine</keyword>
<dbReference type="InterPro" id="IPR020806">
    <property type="entry name" value="PKS_PP-bd"/>
</dbReference>
<feature type="domain" description="Carrier" evidence="4">
    <location>
        <begin position="737"/>
        <end position="812"/>
    </location>
</feature>
<proteinExistence type="predicted"/>
<dbReference type="InterPro" id="IPR050091">
    <property type="entry name" value="PKS_NRPS_Biosynth_Enz"/>
</dbReference>
<dbReference type="EMBL" id="JACHCF010000003">
    <property type="protein sequence ID" value="MBB5620267.1"/>
    <property type="molecule type" value="Genomic_DNA"/>
</dbReference>
<keyword evidence="2" id="KW-0597">Phosphoprotein</keyword>
<dbReference type="GO" id="GO:0031177">
    <property type="term" value="F:phosphopantetheine binding"/>
    <property type="evidence" value="ECO:0007669"/>
    <property type="project" value="InterPro"/>
</dbReference>
<dbReference type="PROSITE" id="PS00012">
    <property type="entry name" value="PHOSPHOPANTETHEINE"/>
    <property type="match status" value="1"/>
</dbReference>
<dbReference type="GO" id="GO:0071770">
    <property type="term" value="P:DIM/DIP cell wall layer assembly"/>
    <property type="evidence" value="ECO:0007669"/>
    <property type="project" value="TreeGrafter"/>
</dbReference>
<dbReference type="AlphaFoldDB" id="A0A7W8YRE3"/>
<gene>
    <name evidence="6" type="ORF">HDE69_001316</name>
</gene>
<dbReference type="InterPro" id="IPR014031">
    <property type="entry name" value="Ketoacyl_synth_C"/>
</dbReference>
<protein>
    <submittedName>
        <fullName evidence="6">Thioester reductase-like protein</fullName>
    </submittedName>
</protein>
<dbReference type="SMART" id="SM00823">
    <property type="entry name" value="PKS_PP"/>
    <property type="match status" value="1"/>
</dbReference>
<dbReference type="GO" id="GO:0004312">
    <property type="term" value="F:fatty acid synthase activity"/>
    <property type="evidence" value="ECO:0007669"/>
    <property type="project" value="TreeGrafter"/>
</dbReference>
<dbReference type="Gene3D" id="1.10.1200.10">
    <property type="entry name" value="ACP-like"/>
    <property type="match status" value="1"/>
</dbReference>
<dbReference type="Pfam" id="PF00109">
    <property type="entry name" value="ketoacyl-synt"/>
    <property type="match status" value="1"/>
</dbReference>
<dbReference type="PROSITE" id="PS52004">
    <property type="entry name" value="KS3_2"/>
    <property type="match status" value="1"/>
</dbReference>
<evidence type="ECO:0000313" key="6">
    <source>
        <dbReference type="EMBL" id="MBB5620267.1"/>
    </source>
</evidence>
<name>A0A7W8YRE3_9SPHI</name>
<comment type="caution">
    <text evidence="6">The sequence shown here is derived from an EMBL/GenBank/DDBJ whole genome shotgun (WGS) entry which is preliminary data.</text>
</comment>
<dbReference type="RefSeq" id="WP_183866313.1">
    <property type="nucleotide sequence ID" value="NZ_JACHCF010000003.1"/>
</dbReference>
<evidence type="ECO:0000256" key="1">
    <source>
        <dbReference type="ARBA" id="ARBA00022450"/>
    </source>
</evidence>
<dbReference type="Proteomes" id="UP000537718">
    <property type="component" value="Unassembled WGS sequence"/>
</dbReference>